<name>A0ABD6XEV8_9LACO</name>
<gene>
    <name evidence="2" type="ORF">DBP89_06865</name>
</gene>
<dbReference type="InterPro" id="IPR002560">
    <property type="entry name" value="Transposase_DDE"/>
</dbReference>
<feature type="domain" description="Transposase IS204/IS1001/IS1096/IS1165 DDE" evidence="1">
    <location>
        <begin position="3"/>
        <end position="42"/>
    </location>
</feature>
<protein>
    <recommendedName>
        <fullName evidence="1">Transposase IS204/IS1001/IS1096/IS1165 DDE domain-containing protein</fullName>
    </recommendedName>
</protein>
<proteinExistence type="predicted"/>
<accession>A0ABD6XEV8</accession>
<sequence>MILGYFKRYSFKVRCQVKTVTVDMNASYASLVKKLFPNANLLLIVFTLSKCLIELLISNEYG</sequence>
<evidence type="ECO:0000313" key="3">
    <source>
        <dbReference type="Proteomes" id="UP000244552"/>
    </source>
</evidence>
<dbReference type="Pfam" id="PF01610">
    <property type="entry name" value="DDE_Tnp_ISL3"/>
    <property type="match status" value="1"/>
</dbReference>
<reference evidence="2 3" key="1">
    <citation type="journal article" date="2018" name="Genome Announc.">
        <title>Fifty-Six Draft Genome Sequences of 10 Lactobacillus Species from 22 Commercial Dietary Supplements.</title>
        <authorList>
            <person name="Gangiredla J."/>
            <person name="Barnaba T.J."/>
            <person name="Mammel M.K."/>
            <person name="Lacher D.W."/>
            <person name="Elkins C.A."/>
            <person name="Lampel K.A."/>
            <person name="Whitehouse C.A."/>
            <person name="Tartera C."/>
        </authorList>
    </citation>
    <scope>NUCLEOTIDE SEQUENCE [LARGE SCALE GENOMIC DNA]</scope>
    <source>
        <strain evidence="2 3">DS11_12</strain>
    </source>
</reference>
<dbReference type="EMBL" id="QAGV01000007">
    <property type="protein sequence ID" value="PTR95334.1"/>
    <property type="molecule type" value="Genomic_DNA"/>
</dbReference>
<evidence type="ECO:0000313" key="2">
    <source>
        <dbReference type="EMBL" id="PTR95334.1"/>
    </source>
</evidence>
<evidence type="ECO:0000259" key="1">
    <source>
        <dbReference type="Pfam" id="PF01610"/>
    </source>
</evidence>
<organism evidence="2 3">
    <name type="scientific">Ligilactobacillus salivarius</name>
    <dbReference type="NCBI Taxonomy" id="1624"/>
    <lineage>
        <taxon>Bacteria</taxon>
        <taxon>Bacillati</taxon>
        <taxon>Bacillota</taxon>
        <taxon>Bacilli</taxon>
        <taxon>Lactobacillales</taxon>
        <taxon>Lactobacillaceae</taxon>
        <taxon>Ligilactobacillus</taxon>
    </lineage>
</organism>
<comment type="caution">
    <text evidence="2">The sequence shown here is derived from an EMBL/GenBank/DDBJ whole genome shotgun (WGS) entry which is preliminary data.</text>
</comment>
<dbReference type="AlphaFoldDB" id="A0ABD6XEV8"/>
<dbReference type="Proteomes" id="UP000244552">
    <property type="component" value="Unassembled WGS sequence"/>
</dbReference>